<keyword evidence="3" id="KW-1185">Reference proteome</keyword>
<name>A0ABQ1RM26_9MICO</name>
<evidence type="ECO:0000313" key="3">
    <source>
        <dbReference type="Proteomes" id="UP000629365"/>
    </source>
</evidence>
<reference evidence="3" key="1">
    <citation type="journal article" date="2019" name="Int. J. Syst. Evol. Microbiol.">
        <title>The Global Catalogue of Microorganisms (GCM) 10K type strain sequencing project: providing services to taxonomists for standard genome sequencing and annotation.</title>
        <authorList>
            <consortium name="The Broad Institute Genomics Platform"/>
            <consortium name="The Broad Institute Genome Sequencing Center for Infectious Disease"/>
            <person name="Wu L."/>
            <person name="Ma J."/>
        </authorList>
    </citation>
    <scope>NUCLEOTIDE SEQUENCE [LARGE SCALE GENOMIC DNA]</scope>
    <source>
        <strain evidence="3">CCM 7640</strain>
    </source>
</reference>
<dbReference type="EMBL" id="BMCM01000002">
    <property type="protein sequence ID" value="GGD74444.1"/>
    <property type="molecule type" value="Genomic_DNA"/>
</dbReference>
<organism evidence="2 3">
    <name type="scientific">Microbacterium murale</name>
    <dbReference type="NCBI Taxonomy" id="1081040"/>
    <lineage>
        <taxon>Bacteria</taxon>
        <taxon>Bacillati</taxon>
        <taxon>Actinomycetota</taxon>
        <taxon>Actinomycetes</taxon>
        <taxon>Micrococcales</taxon>
        <taxon>Microbacteriaceae</taxon>
        <taxon>Microbacterium</taxon>
    </lineage>
</organism>
<protein>
    <submittedName>
        <fullName evidence="2">Uncharacterized protein</fullName>
    </submittedName>
</protein>
<proteinExistence type="predicted"/>
<evidence type="ECO:0000256" key="1">
    <source>
        <dbReference type="SAM" id="MobiDB-lite"/>
    </source>
</evidence>
<comment type="caution">
    <text evidence="2">The sequence shown here is derived from an EMBL/GenBank/DDBJ whole genome shotgun (WGS) entry which is preliminary data.</text>
</comment>
<dbReference type="Proteomes" id="UP000629365">
    <property type="component" value="Unassembled WGS sequence"/>
</dbReference>
<feature type="region of interest" description="Disordered" evidence="1">
    <location>
        <begin position="257"/>
        <end position="292"/>
    </location>
</feature>
<accession>A0ABQ1RM26</accession>
<sequence>MLAAEWWWIAPAAVGAGAVTAAGMHRRGSSSGRRLAFDAAREDLKEAQYRAAERRRAVKLARAEHARLVAERTASRASAADVASARRVLKHAEQDARAAAADVRARRVQMNVARAEIPLASKRERYPVARLHRAHDAITARWMDYETDPAKLIAYPTMSDAKDQATAAFLRASRHAQESRPAAGERITTEEFATYRDAVAQLERTFDVAEHSAKARAAGRDPNAAPVWQDTAQQVFTRSADVLDKATEAAASALAAWNARSRPHAAAKPDEPEANDPKPKPTKIWPVPRRDS</sequence>
<evidence type="ECO:0000313" key="2">
    <source>
        <dbReference type="EMBL" id="GGD74444.1"/>
    </source>
</evidence>
<gene>
    <name evidence="2" type="ORF">GCM10007269_16800</name>
</gene>
<feature type="compositionally biased region" description="Basic and acidic residues" evidence="1">
    <location>
        <begin position="267"/>
        <end position="279"/>
    </location>
</feature>